<keyword evidence="3" id="KW-1185">Reference proteome</keyword>
<feature type="compositionally biased region" description="Basic and acidic residues" evidence="1">
    <location>
        <begin position="95"/>
        <end position="104"/>
    </location>
</feature>
<name>A0A261Y2E8_9FUNG</name>
<evidence type="ECO:0000256" key="1">
    <source>
        <dbReference type="SAM" id="MobiDB-lite"/>
    </source>
</evidence>
<evidence type="ECO:0000313" key="2">
    <source>
        <dbReference type="EMBL" id="OZJ04761.1"/>
    </source>
</evidence>
<dbReference type="AlphaFoldDB" id="A0A261Y2E8"/>
<dbReference type="EMBL" id="MVBO01000030">
    <property type="protein sequence ID" value="OZJ04761.1"/>
    <property type="molecule type" value="Genomic_DNA"/>
</dbReference>
<feature type="region of interest" description="Disordered" evidence="1">
    <location>
        <begin position="24"/>
        <end position="119"/>
    </location>
</feature>
<accession>A0A261Y2E8</accession>
<gene>
    <name evidence="2" type="ORF">BZG36_01833</name>
</gene>
<dbReference type="InterPro" id="IPR053030">
    <property type="entry name" value="Ribosomal_biogenesis_FAF1-like"/>
</dbReference>
<organism evidence="2 3">
    <name type="scientific">Bifiguratus adelaidae</name>
    <dbReference type="NCBI Taxonomy" id="1938954"/>
    <lineage>
        <taxon>Eukaryota</taxon>
        <taxon>Fungi</taxon>
        <taxon>Fungi incertae sedis</taxon>
        <taxon>Mucoromycota</taxon>
        <taxon>Mucoromycotina</taxon>
        <taxon>Endogonomycetes</taxon>
        <taxon>Endogonales</taxon>
        <taxon>Endogonales incertae sedis</taxon>
        <taxon>Bifiguratus</taxon>
    </lineage>
</organism>
<dbReference type="PANTHER" id="PTHR28096:SF1">
    <property type="entry name" value="PROTEIN FAF1"/>
    <property type="match status" value="1"/>
</dbReference>
<reference evidence="2 3" key="1">
    <citation type="journal article" date="2017" name="Mycologia">
        <title>Bifiguratus adelaidae, gen. et sp. nov., a new member of Mucoromycotina in endophytic and soil-dwelling habitats.</title>
        <authorList>
            <person name="Torres-Cruz T.J."/>
            <person name="Billingsley Tobias T.L."/>
            <person name="Almatruk M."/>
            <person name="Hesse C."/>
            <person name="Kuske C.R."/>
            <person name="Desiro A."/>
            <person name="Benucci G.M."/>
            <person name="Bonito G."/>
            <person name="Stajich J.E."/>
            <person name="Dunlap C."/>
            <person name="Arnold A.E."/>
            <person name="Porras-Alfaro A."/>
        </authorList>
    </citation>
    <scope>NUCLEOTIDE SEQUENCE [LARGE SCALE GENOMIC DNA]</scope>
    <source>
        <strain evidence="2 3">AZ0501</strain>
    </source>
</reference>
<feature type="region of interest" description="Disordered" evidence="1">
    <location>
        <begin position="305"/>
        <end position="330"/>
    </location>
</feature>
<feature type="compositionally biased region" description="Acidic residues" evidence="1">
    <location>
        <begin position="106"/>
        <end position="116"/>
    </location>
</feature>
<dbReference type="GO" id="GO:0000462">
    <property type="term" value="P:maturation of SSU-rRNA from tricistronic rRNA transcript (SSU-rRNA, 5.8S rRNA, LSU-rRNA)"/>
    <property type="evidence" value="ECO:0007669"/>
    <property type="project" value="TreeGrafter"/>
</dbReference>
<dbReference type="InterPro" id="IPR027973">
    <property type="entry name" value="FSAF1-like"/>
</dbReference>
<sequence>MDAKERAALLAKLEAHGAQFMTALGVDQVQARREEKRQKRKKRHDDASVTKSNKRNKTDRDTVQSMLDAAVDEDRKEEAEGSWDEDEFDMPLENNYEHAEHFDDASGSEDSAEDNEIPTKKPQVVVFDASKLGQKPTDVKGSKYDYKAFMARISSKVGKMDMEPPPPPTAEEIEEEEENKRHDKELQDLLNTTKLLENYEVEMMSGQERRRHHKKKLTELGAKAGKGVKVPTAISLGMKTKERERAAAALEEAKNLGNYHRSIKHQFAVPGKEKDSKAYRRDRGIGMGIGKFKGGMLTLSKADIARVERQGTKPAPSRGKSGGHKGKKRR</sequence>
<feature type="compositionally biased region" description="Basic residues" evidence="1">
    <location>
        <begin position="321"/>
        <end position="330"/>
    </location>
</feature>
<protein>
    <submittedName>
        <fullName evidence="2">Uncharacterized protein</fullName>
    </submittedName>
</protein>
<dbReference type="Pfam" id="PF15375">
    <property type="entry name" value="FSAF1"/>
    <property type="match status" value="1"/>
</dbReference>
<dbReference type="Proteomes" id="UP000242875">
    <property type="component" value="Unassembled WGS sequence"/>
</dbReference>
<feature type="region of interest" description="Disordered" evidence="1">
    <location>
        <begin position="158"/>
        <end position="183"/>
    </location>
</feature>
<dbReference type="PANTHER" id="PTHR28096">
    <property type="entry name" value="PROTEIN FAF1"/>
    <property type="match status" value="1"/>
</dbReference>
<dbReference type="OrthoDB" id="5556956at2759"/>
<feature type="compositionally biased region" description="Acidic residues" evidence="1">
    <location>
        <begin position="80"/>
        <end position="90"/>
    </location>
</feature>
<dbReference type="GO" id="GO:0005730">
    <property type="term" value="C:nucleolus"/>
    <property type="evidence" value="ECO:0007669"/>
    <property type="project" value="TreeGrafter"/>
</dbReference>
<proteinExistence type="predicted"/>
<evidence type="ECO:0000313" key="3">
    <source>
        <dbReference type="Proteomes" id="UP000242875"/>
    </source>
</evidence>
<comment type="caution">
    <text evidence="2">The sequence shown here is derived from an EMBL/GenBank/DDBJ whole genome shotgun (WGS) entry which is preliminary data.</text>
</comment>